<accession>A0AB35IPC1</accession>
<keyword evidence="1" id="KW-0812">Transmembrane</keyword>
<dbReference type="Proteomes" id="UP001211987">
    <property type="component" value="Unassembled WGS sequence"/>
</dbReference>
<evidence type="ECO:0000313" key="3">
    <source>
        <dbReference type="Proteomes" id="UP001211987"/>
    </source>
</evidence>
<protein>
    <submittedName>
        <fullName evidence="2">Uncharacterized protein</fullName>
    </submittedName>
</protein>
<evidence type="ECO:0000256" key="1">
    <source>
        <dbReference type="SAM" id="Phobius"/>
    </source>
</evidence>
<keyword evidence="1" id="KW-0472">Membrane</keyword>
<organism evidence="2 3">
    <name type="scientific">Thomasclavelia ramosa</name>
    <dbReference type="NCBI Taxonomy" id="1547"/>
    <lineage>
        <taxon>Bacteria</taxon>
        <taxon>Bacillati</taxon>
        <taxon>Bacillota</taxon>
        <taxon>Erysipelotrichia</taxon>
        <taxon>Erysipelotrichales</taxon>
        <taxon>Coprobacillaceae</taxon>
        <taxon>Thomasclavelia</taxon>
    </lineage>
</organism>
<sequence length="47" mass="5627">MDRKKLRNQAILFISMNNLIYLFIDFSKELYVMGTAILLLFLMKNLE</sequence>
<dbReference type="RefSeq" id="WP_153801657.1">
    <property type="nucleotide sequence ID" value="NZ_JADPBJ010000052.1"/>
</dbReference>
<name>A0AB35IPC1_9FIRM</name>
<comment type="caution">
    <text evidence="2">The sequence shown here is derived from an EMBL/GenBank/DDBJ whole genome shotgun (WGS) entry which is preliminary data.</text>
</comment>
<dbReference type="EMBL" id="JAQLKE010000063">
    <property type="protein sequence ID" value="MDB7085917.1"/>
    <property type="molecule type" value="Genomic_DNA"/>
</dbReference>
<keyword evidence="1" id="KW-1133">Transmembrane helix</keyword>
<evidence type="ECO:0000313" key="2">
    <source>
        <dbReference type="EMBL" id="MDB7085917.1"/>
    </source>
</evidence>
<gene>
    <name evidence="2" type="ORF">PM738_19245</name>
</gene>
<dbReference type="AlphaFoldDB" id="A0AB35IPC1"/>
<feature type="transmembrane region" description="Helical" evidence="1">
    <location>
        <begin position="30"/>
        <end position="46"/>
    </location>
</feature>
<reference evidence="2" key="1">
    <citation type="submission" date="2023-01" db="EMBL/GenBank/DDBJ databases">
        <title>Human gut microbiome strain richness.</title>
        <authorList>
            <person name="Chen-Liaw A."/>
        </authorList>
    </citation>
    <scope>NUCLEOTIDE SEQUENCE</scope>
    <source>
        <strain evidence="2">1001217st2_G6_1001217B_191108</strain>
    </source>
</reference>
<proteinExistence type="predicted"/>